<feature type="region of interest" description="Disordered" evidence="1">
    <location>
        <begin position="45"/>
        <end position="96"/>
    </location>
</feature>
<evidence type="ECO:0000256" key="1">
    <source>
        <dbReference type="SAM" id="MobiDB-lite"/>
    </source>
</evidence>
<accession>A0AAV2LHS1</accession>
<proteinExistence type="predicted"/>
<evidence type="ECO:0000313" key="2">
    <source>
        <dbReference type="EMBL" id="CAL1599775.1"/>
    </source>
</evidence>
<keyword evidence="3" id="KW-1185">Reference proteome</keyword>
<dbReference type="EMBL" id="OZ035845">
    <property type="protein sequence ID" value="CAL1599775.1"/>
    <property type="molecule type" value="Genomic_DNA"/>
</dbReference>
<gene>
    <name evidence="2" type="ORF">KC01_LOCUS27982</name>
</gene>
<organism evidence="2 3">
    <name type="scientific">Knipowitschia caucasica</name>
    <name type="common">Caucasian dwarf goby</name>
    <name type="synonym">Pomatoschistus caucasicus</name>
    <dbReference type="NCBI Taxonomy" id="637954"/>
    <lineage>
        <taxon>Eukaryota</taxon>
        <taxon>Metazoa</taxon>
        <taxon>Chordata</taxon>
        <taxon>Craniata</taxon>
        <taxon>Vertebrata</taxon>
        <taxon>Euteleostomi</taxon>
        <taxon>Actinopterygii</taxon>
        <taxon>Neopterygii</taxon>
        <taxon>Teleostei</taxon>
        <taxon>Neoteleostei</taxon>
        <taxon>Acanthomorphata</taxon>
        <taxon>Gobiaria</taxon>
        <taxon>Gobiiformes</taxon>
        <taxon>Gobioidei</taxon>
        <taxon>Gobiidae</taxon>
        <taxon>Gobiinae</taxon>
        <taxon>Knipowitschia</taxon>
    </lineage>
</organism>
<name>A0AAV2LHS1_KNICA</name>
<evidence type="ECO:0000313" key="3">
    <source>
        <dbReference type="Proteomes" id="UP001497482"/>
    </source>
</evidence>
<dbReference type="Proteomes" id="UP001497482">
    <property type="component" value="Chromosome 23"/>
</dbReference>
<dbReference type="AlphaFoldDB" id="A0AAV2LHS1"/>
<sequence length="96" mass="10143">MQHLRAVSACSSHTQEVVTDDRKCLARGGDPIHAASVAICTQEANAKEEGRKEGREREIGTRGTRGERGTWGDVWGGGGVKGGSVPDGVDRDDALL</sequence>
<protein>
    <submittedName>
        <fullName evidence="2">Uncharacterized protein</fullName>
    </submittedName>
</protein>
<reference evidence="2 3" key="1">
    <citation type="submission" date="2024-04" db="EMBL/GenBank/DDBJ databases">
        <authorList>
            <person name="Waldvogel A.-M."/>
            <person name="Schoenle A."/>
        </authorList>
    </citation>
    <scope>NUCLEOTIDE SEQUENCE [LARGE SCALE GENOMIC DNA]</scope>
</reference>
<feature type="compositionally biased region" description="Basic and acidic residues" evidence="1">
    <location>
        <begin position="45"/>
        <end position="70"/>
    </location>
</feature>